<dbReference type="AlphaFoldDB" id="A0A5B0NDT1"/>
<gene>
    <name evidence="2" type="ORF">PGTUg99_009572</name>
</gene>
<organism evidence="2 3">
    <name type="scientific">Puccinia graminis f. sp. tritici</name>
    <dbReference type="NCBI Taxonomy" id="56615"/>
    <lineage>
        <taxon>Eukaryota</taxon>
        <taxon>Fungi</taxon>
        <taxon>Dikarya</taxon>
        <taxon>Basidiomycota</taxon>
        <taxon>Pucciniomycotina</taxon>
        <taxon>Pucciniomycetes</taxon>
        <taxon>Pucciniales</taxon>
        <taxon>Pucciniaceae</taxon>
        <taxon>Puccinia</taxon>
    </lineage>
</organism>
<protein>
    <recommendedName>
        <fullName evidence="4">CUE domain-containing protein</fullName>
    </recommendedName>
</protein>
<feature type="compositionally biased region" description="Gly residues" evidence="1">
    <location>
        <begin position="649"/>
        <end position="658"/>
    </location>
</feature>
<evidence type="ECO:0000256" key="1">
    <source>
        <dbReference type="SAM" id="MobiDB-lite"/>
    </source>
</evidence>
<evidence type="ECO:0000313" key="3">
    <source>
        <dbReference type="Proteomes" id="UP000325313"/>
    </source>
</evidence>
<dbReference type="Proteomes" id="UP000325313">
    <property type="component" value="Unassembled WGS sequence"/>
</dbReference>
<feature type="compositionally biased region" description="Low complexity" evidence="1">
    <location>
        <begin position="466"/>
        <end position="479"/>
    </location>
</feature>
<dbReference type="EMBL" id="VDEP01000413">
    <property type="protein sequence ID" value="KAA1086138.1"/>
    <property type="molecule type" value="Genomic_DNA"/>
</dbReference>
<sequence length="721" mass="80824">MEATINQLNNQLIDQQQQVLLLPEPLKQTIQTLLTTLLLSPATSPVLRNSSLLLATNLNRLKINLKPQLIIQLITNYLESNQTIIKQIIDDNLNRNHQLKQQLNLHIQLLIQKLTTEPEQQTTIQQLRLISQSHPSLLESFYTTTAQDTIKPFAELIKLIEQERAEEEEELFRRELLFIILHVLKQGIIPKLRSATVAFDSSELKDQLISLLSSKSIRLLTELYLNYPNLLEDLQGLPQATNTKKTKQDPLLNFFTPEQRACHPIFKIYYDDHAGKANDRPELDSIINEVLSVLPDLASPEILRLIIQEHVNFQDPQQGAQRLIERSFNDPQFIQSYSTTESINHSLPQQSDHQLIQKRQNIFDDRKMDPSLLRIGKTKLDENEILNDKSHLTKEMKRQMKARLERIEDEEEKRDESGRTEQVLLYSDDEEDEGKNEQAMGVDIFSDDDHRFNLRQDSDESDPEDAASQSSSSSSSSSSPTPPANARSKPTRGRANKALQQPEQRNRPQNESEGWGVDEEVLCSFYLNDPRVFLPASRSSKSRVALKARLKGPKQDDLIEAWKTMFERNPKKEEILEKYRLQSAIQDPNNRGTKMIDSRGEEGSRGREGGGGRGGGGGAGSMRGRGAGANRGRRGRGNARGRGGKPTTDGGGRGGGTGLTEPTPPPSSSNQTRPRGTDHRNPAGQSSRANHSKSISNRKVRGRDKKLAFISGGGGGGGGPD</sequence>
<name>A0A5B0NDT1_PUCGR</name>
<proteinExistence type="predicted"/>
<feature type="compositionally biased region" description="Polar residues" evidence="1">
    <location>
        <begin position="583"/>
        <end position="592"/>
    </location>
</feature>
<feature type="compositionally biased region" description="Polar residues" evidence="1">
    <location>
        <begin position="683"/>
        <end position="695"/>
    </location>
</feature>
<feature type="compositionally biased region" description="Basic and acidic residues" evidence="1">
    <location>
        <begin position="594"/>
        <end position="610"/>
    </location>
</feature>
<comment type="caution">
    <text evidence="2">The sequence shown here is derived from an EMBL/GenBank/DDBJ whole genome shotgun (WGS) entry which is preliminary data.</text>
</comment>
<reference evidence="2 3" key="1">
    <citation type="submission" date="2019-05" db="EMBL/GenBank/DDBJ databases">
        <title>Emergence of the Ug99 lineage of the wheat stem rust pathogen through somatic hybridization.</title>
        <authorList>
            <person name="Li F."/>
            <person name="Upadhyaya N.M."/>
            <person name="Sperschneider J."/>
            <person name="Matny O."/>
            <person name="Nguyen-Phuc H."/>
            <person name="Mago R."/>
            <person name="Raley C."/>
            <person name="Miller M.E."/>
            <person name="Silverstein K.A.T."/>
            <person name="Henningsen E."/>
            <person name="Hirsch C.D."/>
            <person name="Visser B."/>
            <person name="Pretorius Z.A."/>
            <person name="Steffenson B.J."/>
            <person name="Schwessinger B."/>
            <person name="Dodds P.N."/>
            <person name="Figueroa M."/>
        </authorList>
    </citation>
    <scope>NUCLEOTIDE SEQUENCE [LARGE SCALE GENOMIC DNA]</scope>
    <source>
        <strain evidence="2 3">Ug99</strain>
    </source>
</reference>
<evidence type="ECO:0008006" key="4">
    <source>
        <dbReference type="Google" id="ProtNLM"/>
    </source>
</evidence>
<feature type="region of interest" description="Disordered" evidence="1">
    <location>
        <begin position="583"/>
        <end position="721"/>
    </location>
</feature>
<feature type="compositionally biased region" description="Basic residues" evidence="1">
    <location>
        <begin position="631"/>
        <end position="643"/>
    </location>
</feature>
<evidence type="ECO:0000313" key="2">
    <source>
        <dbReference type="EMBL" id="KAA1086138.1"/>
    </source>
</evidence>
<feature type="region of interest" description="Disordered" evidence="1">
    <location>
        <begin position="405"/>
        <end position="515"/>
    </location>
</feature>
<feature type="compositionally biased region" description="Basic and acidic residues" evidence="1">
    <location>
        <begin position="447"/>
        <end position="458"/>
    </location>
</feature>
<feature type="compositionally biased region" description="Gly residues" evidence="1">
    <location>
        <begin position="711"/>
        <end position="721"/>
    </location>
</feature>
<accession>A0A5B0NDT1</accession>
<feature type="compositionally biased region" description="Gly residues" evidence="1">
    <location>
        <begin position="611"/>
        <end position="629"/>
    </location>
</feature>